<dbReference type="Pfam" id="PF00145">
    <property type="entry name" value="DNA_methylase"/>
    <property type="match status" value="1"/>
</dbReference>
<evidence type="ECO:0000313" key="9">
    <source>
        <dbReference type="EMBL" id="KFF04862.1"/>
    </source>
</evidence>
<evidence type="ECO:0000256" key="5">
    <source>
        <dbReference type="ARBA" id="ARBA00047422"/>
    </source>
</evidence>
<feature type="active site" evidence="6">
    <location>
        <position position="75"/>
    </location>
</feature>
<keyword evidence="3 6" id="KW-0949">S-adenosyl-L-methionine</keyword>
<name>A0A085ZK98_9FLAO</name>
<dbReference type="Gene3D" id="3.90.120.10">
    <property type="entry name" value="DNA Methylase, subunit A, domain 2"/>
    <property type="match status" value="1"/>
</dbReference>
<evidence type="ECO:0000256" key="8">
    <source>
        <dbReference type="RuleBase" id="RU000417"/>
    </source>
</evidence>
<sequence length="331" mass="38185">MKDKYTVGSLYAGVGGICLGFQNAGFKLEWANEFDKNACITYKNNFEHNLIEGDVMSLDVSALKKIDILTAGFPCQPFSVAGYRKGFEDSRGNHFFKILDFIDEMKPKVVFLENVKNLKGHDNGNTMKVIENEIKKRNYTFDSSVLNTKDFGNIPHNRERIFMIAFDKDFIKDDKFEFHFPDKENLTKSITDLITAEKVDDKFYYHEDKYMYNMLQESVVSKERIYQFRRQYVRENKSSVCPTLTANMGTGGHNVPIITTDYGFRKLTPRECFRFQGFPDNFKLPAISNSHLYKQAGNSVSMPVIQRLASEIFKVIEKVESKGKKKSKEKA</sequence>
<keyword evidence="1 6" id="KW-0489">Methyltransferase</keyword>
<evidence type="ECO:0000256" key="6">
    <source>
        <dbReference type="PROSITE-ProRule" id="PRU01016"/>
    </source>
</evidence>
<comment type="similarity">
    <text evidence="6 7">Belongs to the class I-like SAM-binding methyltransferase superfamily. C5-methyltransferase family.</text>
</comment>
<dbReference type="GO" id="GO:0003886">
    <property type="term" value="F:DNA (cytosine-5-)-methyltransferase activity"/>
    <property type="evidence" value="ECO:0007669"/>
    <property type="project" value="UniProtKB-EC"/>
</dbReference>
<dbReference type="CDD" id="cd00315">
    <property type="entry name" value="Cyt_C5_DNA_methylase"/>
    <property type="match status" value="1"/>
</dbReference>
<comment type="catalytic activity">
    <reaction evidence="5 8">
        <text>a 2'-deoxycytidine in DNA + S-adenosyl-L-methionine = a 5-methyl-2'-deoxycytidine in DNA + S-adenosyl-L-homocysteine + H(+)</text>
        <dbReference type="Rhea" id="RHEA:13681"/>
        <dbReference type="Rhea" id="RHEA-COMP:11369"/>
        <dbReference type="Rhea" id="RHEA-COMP:11370"/>
        <dbReference type="ChEBI" id="CHEBI:15378"/>
        <dbReference type="ChEBI" id="CHEBI:57856"/>
        <dbReference type="ChEBI" id="CHEBI:59789"/>
        <dbReference type="ChEBI" id="CHEBI:85452"/>
        <dbReference type="ChEBI" id="CHEBI:85454"/>
        <dbReference type="EC" id="2.1.1.37"/>
    </reaction>
</comment>
<dbReference type="PANTHER" id="PTHR46098">
    <property type="entry name" value="TRNA (CYTOSINE(38)-C(5))-METHYLTRANSFERASE"/>
    <property type="match status" value="1"/>
</dbReference>
<evidence type="ECO:0000256" key="2">
    <source>
        <dbReference type="ARBA" id="ARBA00022679"/>
    </source>
</evidence>
<dbReference type="PANTHER" id="PTHR46098:SF1">
    <property type="entry name" value="TRNA (CYTOSINE(38)-C(5))-METHYLTRANSFERASE"/>
    <property type="match status" value="1"/>
</dbReference>
<organism evidence="9 10">
    <name type="scientific">Flavobacterium reichenbachii</name>
    <dbReference type="NCBI Taxonomy" id="362418"/>
    <lineage>
        <taxon>Bacteria</taxon>
        <taxon>Pseudomonadati</taxon>
        <taxon>Bacteroidota</taxon>
        <taxon>Flavobacteriia</taxon>
        <taxon>Flavobacteriales</taxon>
        <taxon>Flavobacteriaceae</taxon>
        <taxon>Flavobacterium</taxon>
    </lineage>
</organism>
<dbReference type="eggNOG" id="COG0270">
    <property type="taxonomic scope" value="Bacteria"/>
</dbReference>
<evidence type="ECO:0000256" key="3">
    <source>
        <dbReference type="ARBA" id="ARBA00022691"/>
    </source>
</evidence>
<dbReference type="EC" id="2.1.1.37" evidence="8"/>
<dbReference type="STRING" id="362418.IW19_04650"/>
<protein>
    <recommendedName>
        <fullName evidence="8">Cytosine-specific methyltransferase</fullName>
        <ecNumber evidence="8">2.1.1.37</ecNumber>
    </recommendedName>
</protein>
<dbReference type="Proteomes" id="UP000028715">
    <property type="component" value="Unassembled WGS sequence"/>
</dbReference>
<evidence type="ECO:0000313" key="10">
    <source>
        <dbReference type="Proteomes" id="UP000028715"/>
    </source>
</evidence>
<dbReference type="SUPFAM" id="SSF53335">
    <property type="entry name" value="S-adenosyl-L-methionine-dependent methyltransferases"/>
    <property type="match status" value="1"/>
</dbReference>
<dbReference type="InterPro" id="IPR001525">
    <property type="entry name" value="C5_MeTfrase"/>
</dbReference>
<keyword evidence="2 6" id="KW-0808">Transferase</keyword>
<reference evidence="9 10" key="1">
    <citation type="submission" date="2014-07" db="EMBL/GenBank/DDBJ databases">
        <title>Genome of Flavobacterium reichenbachii LMG 25512.</title>
        <authorList>
            <person name="Stropko S.J."/>
            <person name="Pipes S.E."/>
            <person name="Newman J.D."/>
        </authorList>
    </citation>
    <scope>NUCLEOTIDE SEQUENCE [LARGE SCALE GENOMIC DNA]</scope>
    <source>
        <strain evidence="9 10">LMG 25512</strain>
    </source>
</reference>
<dbReference type="PROSITE" id="PS00094">
    <property type="entry name" value="C5_MTASE_1"/>
    <property type="match status" value="1"/>
</dbReference>
<dbReference type="GO" id="GO:0009307">
    <property type="term" value="P:DNA restriction-modification system"/>
    <property type="evidence" value="ECO:0007669"/>
    <property type="project" value="UniProtKB-KW"/>
</dbReference>
<dbReference type="Gene3D" id="3.40.50.150">
    <property type="entry name" value="Vaccinia Virus protein VP39"/>
    <property type="match status" value="1"/>
</dbReference>
<dbReference type="GO" id="GO:0032259">
    <property type="term" value="P:methylation"/>
    <property type="evidence" value="ECO:0007669"/>
    <property type="project" value="UniProtKB-KW"/>
</dbReference>
<dbReference type="PRINTS" id="PR00105">
    <property type="entry name" value="C5METTRFRASE"/>
</dbReference>
<dbReference type="AlphaFoldDB" id="A0A085ZK98"/>
<comment type="caution">
    <text evidence="9">The sequence shown here is derived from an EMBL/GenBank/DDBJ whole genome shotgun (WGS) entry which is preliminary data.</text>
</comment>
<evidence type="ECO:0000256" key="4">
    <source>
        <dbReference type="ARBA" id="ARBA00022747"/>
    </source>
</evidence>
<keyword evidence="10" id="KW-1185">Reference proteome</keyword>
<dbReference type="InterPro" id="IPR050750">
    <property type="entry name" value="C5-MTase"/>
</dbReference>
<dbReference type="InterPro" id="IPR018117">
    <property type="entry name" value="C5_DNA_meth_AS"/>
</dbReference>
<dbReference type="RefSeq" id="WP_035681686.1">
    <property type="nucleotide sequence ID" value="NZ_JPRL01000001.1"/>
</dbReference>
<proteinExistence type="inferred from homology"/>
<dbReference type="NCBIfam" id="TIGR00675">
    <property type="entry name" value="dcm"/>
    <property type="match status" value="1"/>
</dbReference>
<gene>
    <name evidence="9" type="ORF">IW19_04650</name>
</gene>
<keyword evidence="4" id="KW-0680">Restriction system</keyword>
<evidence type="ECO:0000256" key="7">
    <source>
        <dbReference type="RuleBase" id="RU000416"/>
    </source>
</evidence>
<dbReference type="InterPro" id="IPR029063">
    <property type="entry name" value="SAM-dependent_MTases_sf"/>
</dbReference>
<evidence type="ECO:0000256" key="1">
    <source>
        <dbReference type="ARBA" id="ARBA00022603"/>
    </source>
</evidence>
<dbReference type="PROSITE" id="PS51679">
    <property type="entry name" value="SAM_MT_C5"/>
    <property type="match status" value="1"/>
</dbReference>
<dbReference type="OrthoDB" id="32195at2"/>
<accession>A0A085ZK98</accession>
<dbReference type="EMBL" id="JPRL01000001">
    <property type="protein sequence ID" value="KFF04862.1"/>
    <property type="molecule type" value="Genomic_DNA"/>
</dbReference>